<name>A0A0J9UMU7_FUSO4</name>
<gene>
    <name evidence="1" type="ORF">FOXG_18737</name>
</gene>
<sequence>MPAKHQNYSYTLKYQGPRLRCADVTNQTFFGQLDLRAREWASRIRGVQTWYNATSQDRSFDIHFCISKRNFTCQTYTSIFSITNGVQKTNTSHANFDERLHKVAASGPRASTDCRSQIYGATALCKDITIRKVLKRCKKE</sequence>
<dbReference type="AlphaFoldDB" id="A0A0J9UMU7"/>
<dbReference type="VEuPathDB" id="FungiDB:FOXG_18737"/>
<dbReference type="EMBL" id="DS231699">
    <property type="protein sequence ID" value="KNB00570.1"/>
    <property type="molecule type" value="Genomic_DNA"/>
</dbReference>
<accession>A0A0J9UMU7</accession>
<dbReference type="GeneID" id="28959443"/>
<evidence type="ECO:0000313" key="2">
    <source>
        <dbReference type="Proteomes" id="UP000009097"/>
    </source>
</evidence>
<reference evidence="1" key="1">
    <citation type="submission" date="2007-04" db="EMBL/GenBank/DDBJ databases">
        <authorList>
            <consortium name="The Broad Institute Genome Sequencing Platform"/>
            <person name="Birren B."/>
            <person name="Lander E."/>
            <person name="Galagan J."/>
            <person name="Nusbaum C."/>
            <person name="Devon K."/>
            <person name="Ma L.-J."/>
            <person name="Jaffe D."/>
            <person name="Butler J."/>
            <person name="Alvarez P."/>
            <person name="Gnerre S."/>
            <person name="Grabherr M."/>
            <person name="Kleber M."/>
            <person name="Mauceli E."/>
            <person name="Brockman W."/>
            <person name="MacCallum I.A."/>
            <person name="Young S."/>
            <person name="LaButti K."/>
            <person name="DeCaprio D."/>
            <person name="Crawford M."/>
            <person name="Koehrsen M."/>
            <person name="Engels R."/>
            <person name="Montgomery P."/>
            <person name="Pearson M."/>
            <person name="Howarth C."/>
            <person name="Larson L."/>
            <person name="White J."/>
            <person name="O'Leary S."/>
            <person name="Kodira C."/>
            <person name="Zeng Q."/>
            <person name="Yandava C."/>
            <person name="Alvarado L."/>
            <person name="Kistler C."/>
            <person name="Shim W.-B."/>
            <person name="Kang S."/>
            <person name="Woloshuk C."/>
        </authorList>
    </citation>
    <scope>NUCLEOTIDE SEQUENCE</scope>
    <source>
        <strain evidence="1">4287</strain>
    </source>
</reference>
<dbReference type="KEGG" id="fox:FOXG_18737"/>
<evidence type="ECO:0000313" key="1">
    <source>
        <dbReference type="EMBL" id="KNB00570.1"/>
    </source>
</evidence>
<organism evidence="1 2">
    <name type="scientific">Fusarium oxysporum f. sp. lycopersici (strain 4287 / CBS 123668 / FGSC 9935 / NRRL 34936)</name>
    <name type="common">Fusarium vascular wilt of tomato</name>
    <dbReference type="NCBI Taxonomy" id="426428"/>
    <lineage>
        <taxon>Eukaryota</taxon>
        <taxon>Fungi</taxon>
        <taxon>Dikarya</taxon>
        <taxon>Ascomycota</taxon>
        <taxon>Pezizomycotina</taxon>
        <taxon>Sordariomycetes</taxon>
        <taxon>Hypocreomycetidae</taxon>
        <taxon>Hypocreales</taxon>
        <taxon>Nectriaceae</taxon>
        <taxon>Fusarium</taxon>
        <taxon>Fusarium oxysporum species complex</taxon>
    </lineage>
</organism>
<reference evidence="1" key="2">
    <citation type="journal article" date="2010" name="Nature">
        <title>Comparative genomics reveals mobile pathogenicity chromosomes in Fusarium.</title>
        <authorList>
            <person name="Ma L.J."/>
            <person name="van der Does H.C."/>
            <person name="Borkovich K.A."/>
            <person name="Coleman J.J."/>
            <person name="Daboussi M.J."/>
            <person name="Di Pietro A."/>
            <person name="Dufresne M."/>
            <person name="Freitag M."/>
            <person name="Grabherr M."/>
            <person name="Henrissat B."/>
            <person name="Houterman P.M."/>
            <person name="Kang S."/>
            <person name="Shim W.B."/>
            <person name="Woloshuk C."/>
            <person name="Xie X."/>
            <person name="Xu J.R."/>
            <person name="Antoniw J."/>
            <person name="Baker S.E."/>
            <person name="Bluhm B.H."/>
            <person name="Breakspear A."/>
            <person name="Brown D.W."/>
            <person name="Butchko R.A."/>
            <person name="Chapman S."/>
            <person name="Coulson R."/>
            <person name="Coutinho P.M."/>
            <person name="Danchin E.G."/>
            <person name="Diener A."/>
            <person name="Gale L.R."/>
            <person name="Gardiner D.M."/>
            <person name="Goff S."/>
            <person name="Hammond-Kosack K.E."/>
            <person name="Hilburn K."/>
            <person name="Hua-Van A."/>
            <person name="Jonkers W."/>
            <person name="Kazan K."/>
            <person name="Kodira C.D."/>
            <person name="Koehrsen M."/>
            <person name="Kumar L."/>
            <person name="Lee Y.H."/>
            <person name="Li L."/>
            <person name="Manners J.M."/>
            <person name="Miranda-Saavedra D."/>
            <person name="Mukherjee M."/>
            <person name="Park G."/>
            <person name="Park J."/>
            <person name="Park S.Y."/>
            <person name="Proctor R.H."/>
            <person name="Regev A."/>
            <person name="Ruiz-Roldan M.C."/>
            <person name="Sain D."/>
            <person name="Sakthikumar S."/>
            <person name="Sykes S."/>
            <person name="Schwartz D.C."/>
            <person name="Turgeon B.G."/>
            <person name="Wapinski I."/>
            <person name="Yoder O."/>
            <person name="Young S."/>
            <person name="Zeng Q."/>
            <person name="Zhou S."/>
            <person name="Galagan J."/>
            <person name="Cuomo C.A."/>
            <person name="Kistler H.C."/>
            <person name="Rep M."/>
        </authorList>
    </citation>
    <scope>NUCLEOTIDE SEQUENCE [LARGE SCALE GENOMIC DNA]</scope>
    <source>
        <strain evidence="1">4287</strain>
    </source>
</reference>
<dbReference type="RefSeq" id="XP_018238615.1">
    <property type="nucleotide sequence ID" value="XM_018398871.1"/>
</dbReference>
<proteinExistence type="predicted"/>
<protein>
    <submittedName>
        <fullName evidence="1">Uncharacterized protein</fullName>
    </submittedName>
</protein>
<dbReference type="Proteomes" id="UP000009097">
    <property type="component" value="Unassembled WGS sequence"/>
</dbReference>